<organism evidence="20 21">
    <name type="scientific">Methylobacterium nodulans (strain LMG 21967 / CNCM I-2342 / ORS 2060)</name>
    <dbReference type="NCBI Taxonomy" id="460265"/>
    <lineage>
        <taxon>Bacteria</taxon>
        <taxon>Pseudomonadati</taxon>
        <taxon>Pseudomonadota</taxon>
        <taxon>Alphaproteobacteria</taxon>
        <taxon>Hyphomicrobiales</taxon>
        <taxon>Methylobacteriaceae</taxon>
        <taxon>Methylobacterium</taxon>
    </lineage>
</organism>
<dbReference type="STRING" id="460265.Mnod_6450"/>
<evidence type="ECO:0000256" key="17">
    <source>
        <dbReference type="SAM" id="MobiDB-lite"/>
    </source>
</evidence>
<dbReference type="PROSITE" id="PS50113">
    <property type="entry name" value="PAC"/>
    <property type="match status" value="2"/>
</dbReference>
<keyword evidence="16" id="KW-0675">Receptor</keyword>
<keyword evidence="10" id="KW-0677">Repeat</keyword>
<dbReference type="InterPro" id="IPR011102">
    <property type="entry name" value="Sig_transdc_His_kinase_HWE"/>
</dbReference>
<feature type="domain" description="PAC" evidence="19">
    <location>
        <begin position="248"/>
        <end position="304"/>
    </location>
</feature>
<feature type="compositionally biased region" description="Basic and acidic residues" evidence="17">
    <location>
        <begin position="238"/>
        <end position="249"/>
    </location>
</feature>
<evidence type="ECO:0000256" key="14">
    <source>
        <dbReference type="ARBA" id="ARBA00022991"/>
    </source>
</evidence>
<dbReference type="Gene3D" id="3.30.450.20">
    <property type="entry name" value="PAS domain"/>
    <property type="match status" value="2"/>
</dbReference>
<gene>
    <name evidence="20" type="ordered locus">Mnod_6450</name>
</gene>
<proteinExistence type="predicted"/>
<evidence type="ECO:0000256" key="5">
    <source>
        <dbReference type="ARBA" id="ARBA00022553"/>
    </source>
</evidence>
<evidence type="ECO:0000256" key="6">
    <source>
        <dbReference type="ARBA" id="ARBA00022606"/>
    </source>
</evidence>
<evidence type="ECO:0000256" key="4">
    <source>
        <dbReference type="ARBA" id="ARBA00022543"/>
    </source>
</evidence>
<evidence type="ECO:0000256" key="3">
    <source>
        <dbReference type="ARBA" id="ARBA00021740"/>
    </source>
</evidence>
<dbReference type="InterPro" id="IPR001610">
    <property type="entry name" value="PAC"/>
</dbReference>
<keyword evidence="13" id="KW-0067">ATP-binding</keyword>
<evidence type="ECO:0000256" key="15">
    <source>
        <dbReference type="ARBA" id="ARBA00023026"/>
    </source>
</evidence>
<evidence type="ECO:0000256" key="11">
    <source>
        <dbReference type="ARBA" id="ARBA00022741"/>
    </source>
</evidence>
<keyword evidence="8" id="KW-0288">FMN</keyword>
<evidence type="ECO:0000256" key="13">
    <source>
        <dbReference type="ARBA" id="ARBA00022840"/>
    </source>
</evidence>
<dbReference type="PROSITE" id="PS50112">
    <property type="entry name" value="PAS"/>
    <property type="match status" value="2"/>
</dbReference>
<dbReference type="Pfam" id="PF01590">
    <property type="entry name" value="GAF"/>
    <property type="match status" value="1"/>
</dbReference>
<dbReference type="SMART" id="SM00086">
    <property type="entry name" value="PAC"/>
    <property type="match status" value="2"/>
</dbReference>
<keyword evidence="6" id="KW-0716">Sensory transduction</keyword>
<evidence type="ECO:0000256" key="2">
    <source>
        <dbReference type="ARBA" id="ARBA00012438"/>
    </source>
</evidence>
<keyword evidence="9" id="KW-0808">Transferase</keyword>
<evidence type="ECO:0000256" key="1">
    <source>
        <dbReference type="ARBA" id="ARBA00000085"/>
    </source>
</evidence>
<dbReference type="HOGENOM" id="CLU_000445_114_57_5"/>
<evidence type="ECO:0000256" key="10">
    <source>
        <dbReference type="ARBA" id="ARBA00022737"/>
    </source>
</evidence>
<dbReference type="FunFam" id="3.30.450.20:FF:000099">
    <property type="entry name" value="Sensory box sensor histidine kinase"/>
    <property type="match status" value="1"/>
</dbReference>
<dbReference type="SMART" id="SM00065">
    <property type="entry name" value="GAF"/>
    <property type="match status" value="1"/>
</dbReference>
<feature type="region of interest" description="Disordered" evidence="17">
    <location>
        <begin position="230"/>
        <end position="249"/>
    </location>
</feature>
<dbReference type="InterPro" id="IPR000700">
    <property type="entry name" value="PAS-assoc_C"/>
</dbReference>
<dbReference type="GO" id="GO:0005524">
    <property type="term" value="F:ATP binding"/>
    <property type="evidence" value="ECO:0007669"/>
    <property type="project" value="UniProtKB-KW"/>
</dbReference>
<dbReference type="Pfam" id="PF08447">
    <property type="entry name" value="PAS_3"/>
    <property type="match status" value="1"/>
</dbReference>
<evidence type="ECO:0000256" key="12">
    <source>
        <dbReference type="ARBA" id="ARBA00022777"/>
    </source>
</evidence>
<evidence type="ECO:0000313" key="21">
    <source>
        <dbReference type="Proteomes" id="UP000008207"/>
    </source>
</evidence>
<dbReference type="KEGG" id="mno:Mnod_6450"/>
<dbReference type="RefSeq" id="WP_015932803.1">
    <property type="nucleotide sequence ID" value="NC_011894.1"/>
</dbReference>
<dbReference type="Proteomes" id="UP000008207">
    <property type="component" value="Chromosome"/>
</dbReference>
<dbReference type="PANTHER" id="PTHR41523">
    <property type="entry name" value="TWO-COMPONENT SYSTEM SENSOR PROTEIN"/>
    <property type="match status" value="1"/>
</dbReference>
<dbReference type="InterPro" id="IPR003018">
    <property type="entry name" value="GAF"/>
</dbReference>
<keyword evidence="14" id="KW-0157">Chromophore</keyword>
<keyword evidence="11" id="KW-0547">Nucleotide-binding</keyword>
<dbReference type="SMART" id="SM00911">
    <property type="entry name" value="HWE_HK"/>
    <property type="match status" value="1"/>
</dbReference>
<evidence type="ECO:0000259" key="18">
    <source>
        <dbReference type="PROSITE" id="PS50112"/>
    </source>
</evidence>
<sequence>MPDHEQIMKRQRVLADFGEFALRSQNLDEVLTEACRLVGAALGTDRAKILEIQEEGRCLFVRAGVGWDPGIVGQLRLPMRERSSETYSIKEGKPVITQDIAKEERFDVPEFMRKAGVVALANVPIFLPGGKAYGLLQVDATEPREFGNEDTEFLRTYTIILGPVIDRLHTVGTLRTTEERFRLVVENARDYAIFVTDPEDRIIDWYSGAETVFGWTAEEIVGQPGSILFTPEDQEANEPEREIETARREGSAPNMRWHLRKDGSRVFIEGSLTTLHHLDGSPRGFLKIGQDVTERREADEALRESEARFRAVANLVPDVLWSSDPAGQVTWFNERWFAYTGQSREAAEGYGWLDAVHPEDRKRCLDDFRALMKQGQPFSRELRIRSADGQYRWFLGRAEPVRDDAGRTTQCFGAATDIDALRQLQEQQTVVVAELQHRTRNLITVVRSIAQQTLATSPSLEAFRTQFNDRLAALSRVQGLLSRADQEPVTIRALIQTELDALGAAGMQERIVLDGPPVALRKDSVQTFALALHELATNARKYGALSNEQGRLTVTWRAHVPEGGGRRVVLHWVEKGISHSSEDQSPIRRGYGRELIERALPYALQAKTSYELGESELRCSIDLPLTERVKQSGSR</sequence>
<evidence type="ECO:0000256" key="7">
    <source>
        <dbReference type="ARBA" id="ARBA00022630"/>
    </source>
</evidence>
<comment type="catalytic activity">
    <reaction evidence="1">
        <text>ATP + protein L-histidine = ADP + protein N-phospho-L-histidine.</text>
        <dbReference type="EC" id="2.7.13.3"/>
    </reaction>
</comment>
<name>B8IC46_METNO</name>
<dbReference type="Gene3D" id="3.30.565.10">
    <property type="entry name" value="Histidine kinase-like ATPase, C-terminal domain"/>
    <property type="match status" value="1"/>
</dbReference>
<reference evidence="20 21" key="1">
    <citation type="submission" date="2009-01" db="EMBL/GenBank/DDBJ databases">
        <title>Complete sequence of chromosome of Methylobacterium nodulans ORS 2060.</title>
        <authorList>
            <consortium name="US DOE Joint Genome Institute"/>
            <person name="Lucas S."/>
            <person name="Copeland A."/>
            <person name="Lapidus A."/>
            <person name="Glavina del Rio T."/>
            <person name="Dalin E."/>
            <person name="Tice H."/>
            <person name="Bruce D."/>
            <person name="Goodwin L."/>
            <person name="Pitluck S."/>
            <person name="Sims D."/>
            <person name="Brettin T."/>
            <person name="Detter J.C."/>
            <person name="Han C."/>
            <person name="Larimer F."/>
            <person name="Land M."/>
            <person name="Hauser L."/>
            <person name="Kyrpides N."/>
            <person name="Ivanova N."/>
            <person name="Marx C.J."/>
            <person name="Richardson P."/>
        </authorList>
    </citation>
    <scope>NUCLEOTIDE SEQUENCE [LARGE SCALE GENOMIC DNA]</scope>
    <source>
        <strain evidence="21">LMG 21967 / CNCM I-2342 / ORS 2060</strain>
    </source>
</reference>
<evidence type="ECO:0000256" key="16">
    <source>
        <dbReference type="ARBA" id="ARBA00023170"/>
    </source>
</evidence>
<dbReference type="Pfam" id="PF07536">
    <property type="entry name" value="HWE_HK"/>
    <property type="match status" value="1"/>
</dbReference>
<feature type="domain" description="PAS" evidence="18">
    <location>
        <begin position="305"/>
        <end position="375"/>
    </location>
</feature>
<evidence type="ECO:0000256" key="9">
    <source>
        <dbReference type="ARBA" id="ARBA00022679"/>
    </source>
</evidence>
<dbReference type="SUPFAM" id="SSF55785">
    <property type="entry name" value="PYP-like sensor domain (PAS domain)"/>
    <property type="match status" value="2"/>
</dbReference>
<dbReference type="EC" id="2.7.13.3" evidence="2"/>
<dbReference type="AlphaFoldDB" id="B8IC46"/>
<dbReference type="NCBIfam" id="TIGR00229">
    <property type="entry name" value="sensory_box"/>
    <property type="match status" value="2"/>
</dbReference>
<keyword evidence="15" id="KW-0843">Virulence</keyword>
<dbReference type="CDD" id="cd00130">
    <property type="entry name" value="PAS"/>
    <property type="match status" value="2"/>
</dbReference>
<dbReference type="Pfam" id="PF13426">
    <property type="entry name" value="PAS_9"/>
    <property type="match status" value="1"/>
</dbReference>
<feature type="domain" description="PAC" evidence="19">
    <location>
        <begin position="378"/>
        <end position="430"/>
    </location>
</feature>
<dbReference type="PANTHER" id="PTHR41523:SF8">
    <property type="entry name" value="ETHYLENE RESPONSE SENSOR PROTEIN"/>
    <property type="match status" value="1"/>
</dbReference>
<dbReference type="InterPro" id="IPR036890">
    <property type="entry name" value="HATPase_C_sf"/>
</dbReference>
<dbReference type="OrthoDB" id="341208at2"/>
<keyword evidence="5" id="KW-0597">Phosphoprotein</keyword>
<dbReference type="Gene3D" id="3.30.450.40">
    <property type="match status" value="1"/>
</dbReference>
<dbReference type="GO" id="GO:0004673">
    <property type="term" value="F:protein histidine kinase activity"/>
    <property type="evidence" value="ECO:0007669"/>
    <property type="project" value="UniProtKB-EC"/>
</dbReference>
<protein>
    <recommendedName>
        <fullName evidence="3">Blue-light-activated histidine kinase</fullName>
        <ecNumber evidence="2">2.7.13.3</ecNumber>
    </recommendedName>
</protein>
<dbReference type="InterPro" id="IPR013655">
    <property type="entry name" value="PAS_fold_3"/>
</dbReference>
<keyword evidence="7" id="KW-0285">Flavoprotein</keyword>
<keyword evidence="21" id="KW-1185">Reference proteome</keyword>
<dbReference type="SMART" id="SM00091">
    <property type="entry name" value="PAS"/>
    <property type="match status" value="2"/>
</dbReference>
<dbReference type="SUPFAM" id="SSF55781">
    <property type="entry name" value="GAF domain-like"/>
    <property type="match status" value="1"/>
</dbReference>
<feature type="domain" description="PAS" evidence="18">
    <location>
        <begin position="177"/>
        <end position="250"/>
    </location>
</feature>
<evidence type="ECO:0000259" key="19">
    <source>
        <dbReference type="PROSITE" id="PS50113"/>
    </source>
</evidence>
<dbReference type="eggNOG" id="COG3920">
    <property type="taxonomic scope" value="Bacteria"/>
</dbReference>
<keyword evidence="12 20" id="KW-0418">Kinase</keyword>
<evidence type="ECO:0000313" key="20">
    <source>
        <dbReference type="EMBL" id="ACL61228.1"/>
    </source>
</evidence>
<dbReference type="eggNOG" id="COG2203">
    <property type="taxonomic scope" value="Bacteria"/>
</dbReference>
<dbReference type="InterPro" id="IPR000014">
    <property type="entry name" value="PAS"/>
</dbReference>
<dbReference type="InterPro" id="IPR029016">
    <property type="entry name" value="GAF-like_dom_sf"/>
</dbReference>
<keyword evidence="4" id="KW-0600">Photoreceptor protein</keyword>
<dbReference type="GO" id="GO:0009881">
    <property type="term" value="F:photoreceptor activity"/>
    <property type="evidence" value="ECO:0007669"/>
    <property type="project" value="UniProtKB-KW"/>
</dbReference>
<accession>B8IC46</accession>
<evidence type="ECO:0000256" key="8">
    <source>
        <dbReference type="ARBA" id="ARBA00022643"/>
    </source>
</evidence>
<dbReference type="InterPro" id="IPR035965">
    <property type="entry name" value="PAS-like_dom_sf"/>
</dbReference>
<dbReference type="EMBL" id="CP001349">
    <property type="protein sequence ID" value="ACL61228.1"/>
    <property type="molecule type" value="Genomic_DNA"/>
</dbReference>